<dbReference type="NCBIfam" id="TIGR00830">
    <property type="entry name" value="PTBA"/>
    <property type="match status" value="1"/>
</dbReference>
<feature type="transmembrane region" description="Helical" evidence="17">
    <location>
        <begin position="310"/>
        <end position="333"/>
    </location>
</feature>
<dbReference type="InterPro" id="IPR001996">
    <property type="entry name" value="PTS_IIB_1"/>
</dbReference>
<evidence type="ECO:0000259" key="18">
    <source>
        <dbReference type="PROSITE" id="PS51093"/>
    </source>
</evidence>
<keyword evidence="6" id="KW-0598">Phosphotransferase system</keyword>
<dbReference type="Gene3D" id="2.70.70.10">
    <property type="entry name" value="Glucose Permease (Domain IIA)"/>
    <property type="match status" value="1"/>
</dbReference>
<sequence>MARKKKDYTDVAKQLIDIVGKDNVVSLTHCETRLRFVVKNRKKIDDKAIQNLPDVKGVFYGSGQYQVIFGTGIVNDVYAAIDKLHEVNTIYGKEVNTIYGKDDAQGDDSDKDKANQSWGKRFMAMLSGIFIPIVPVIAATGLFLGLKGTFTNPQVLKLFGMVPSQIPANLLTVVSVLTDTVFSFLPALIVWSTFRYFKGTPIIGIVLGLMLVSPLLPNAYSVANGTAKAIKLFGVILVIGAQGSVLTALVAGYIGAKSELFFRKHMPDVIEQIMTSFLTLLVTFAIMVLGVGPIVHWVENLLLAAVEGVIHIPYGIGGFLIGAAYPLMVVIGIHQMMIAIETSLLAATHLNPLITLEAMYGFANLGVALAIFLRAKSKSAKETSMSAMASQLFGVSEPTIFGVLIRYNLKPLMVTVLTSGIGAAVLSIFRVAANSYGLAVLPSYLMYIYNFRDLIIYTIVSILTVILAFVLTNAFAIPKEVLQPDKPKGVPVKEVKDDAVYSPVAGEAVSLKTVKDQVFSSGMMGKGIAIQPSGSGKISVYAPNDGKMSVVAKTGHAYGLKTPNGMEILIHLGIDTVSLKGEGFNTKVKIGQEVKAGQLLGTFDIDVIKKHQLDPTVMVIITNSKDYKNMSQLKLVKQRLVKKSSLFKRKLRIQLLLQQQIDFLY</sequence>
<dbReference type="PROSITE" id="PS00371">
    <property type="entry name" value="PTS_EIIA_TYPE_1_HIS"/>
    <property type="match status" value="1"/>
</dbReference>
<evidence type="ECO:0000259" key="20">
    <source>
        <dbReference type="PROSITE" id="PS51103"/>
    </source>
</evidence>
<dbReference type="InterPro" id="IPR011055">
    <property type="entry name" value="Dup_hybrid_motif"/>
</dbReference>
<dbReference type="InterPro" id="IPR050558">
    <property type="entry name" value="PTS_Sugar-Specific_Components"/>
</dbReference>
<keyword evidence="10 17" id="KW-0472">Membrane</keyword>
<evidence type="ECO:0000313" key="22">
    <source>
        <dbReference type="Proteomes" id="UP000325393"/>
    </source>
</evidence>
<evidence type="ECO:0000256" key="15">
    <source>
        <dbReference type="ARBA" id="ARBA00081008"/>
    </source>
</evidence>
<comment type="subcellular location">
    <subcellularLocation>
        <location evidence="1">Cell membrane</location>
        <topology evidence="1">Multi-pass membrane protein</topology>
    </subcellularLocation>
</comment>
<evidence type="ECO:0000259" key="19">
    <source>
        <dbReference type="PROSITE" id="PS51098"/>
    </source>
</evidence>
<keyword evidence="9 17" id="KW-1133">Transmembrane helix</keyword>
<dbReference type="Pfam" id="PF00358">
    <property type="entry name" value="PTS_EIIA_1"/>
    <property type="match status" value="1"/>
</dbReference>
<dbReference type="GO" id="GO:0009401">
    <property type="term" value="P:phosphoenolpyruvate-dependent sugar phosphotransferase system"/>
    <property type="evidence" value="ECO:0007669"/>
    <property type="project" value="UniProtKB-KW"/>
</dbReference>
<evidence type="ECO:0000256" key="8">
    <source>
        <dbReference type="ARBA" id="ARBA00022777"/>
    </source>
</evidence>
<evidence type="ECO:0000256" key="17">
    <source>
        <dbReference type="SAM" id="Phobius"/>
    </source>
</evidence>
<feature type="domain" description="PTS EIIC type-1" evidence="20">
    <location>
        <begin position="137"/>
        <end position="488"/>
    </location>
</feature>
<proteinExistence type="predicted"/>
<dbReference type="InterPro" id="IPR013013">
    <property type="entry name" value="PTS_EIIC_1"/>
</dbReference>
<feature type="transmembrane region" description="Helical" evidence="17">
    <location>
        <begin position="122"/>
        <end position="146"/>
    </location>
</feature>
<dbReference type="FunFam" id="3.30.1360.60:FF:000001">
    <property type="entry name" value="PTS system glucose-specific IIBC component PtsG"/>
    <property type="match status" value="1"/>
</dbReference>
<evidence type="ECO:0000256" key="13">
    <source>
        <dbReference type="ARBA" id="ARBA00048931"/>
    </source>
</evidence>
<dbReference type="RefSeq" id="WP_151443598.1">
    <property type="nucleotide sequence ID" value="NZ_CP044496.1"/>
</dbReference>
<gene>
    <name evidence="21" type="ORF">LA749_04055</name>
</gene>
<keyword evidence="4" id="KW-0762">Sugar transport</keyword>
<feature type="domain" description="PTS EIIB type-1" evidence="19">
    <location>
        <begin position="8"/>
        <end position="91"/>
    </location>
</feature>
<feature type="transmembrane region" description="Helical" evidence="17">
    <location>
        <begin position="412"/>
        <end position="434"/>
    </location>
</feature>
<evidence type="ECO:0000256" key="4">
    <source>
        <dbReference type="ARBA" id="ARBA00022597"/>
    </source>
</evidence>
<evidence type="ECO:0000256" key="6">
    <source>
        <dbReference type="ARBA" id="ARBA00022683"/>
    </source>
</evidence>
<dbReference type="GO" id="GO:0005886">
    <property type="term" value="C:plasma membrane"/>
    <property type="evidence" value="ECO:0007669"/>
    <property type="project" value="UniProtKB-SubCell"/>
</dbReference>
<dbReference type="GeneID" id="78212156"/>
<feature type="transmembrane region" description="Helical" evidence="17">
    <location>
        <begin position="353"/>
        <end position="373"/>
    </location>
</feature>
<evidence type="ECO:0000256" key="5">
    <source>
        <dbReference type="ARBA" id="ARBA00022679"/>
    </source>
</evidence>
<dbReference type="PROSITE" id="PS51093">
    <property type="entry name" value="PTS_EIIA_TYPE_1"/>
    <property type="match status" value="1"/>
</dbReference>
<keyword evidence="7 17" id="KW-0812">Transmembrane</keyword>
<dbReference type="GO" id="GO:0008982">
    <property type="term" value="F:protein-N(PI)-phosphohistidine-sugar phosphotransferase activity"/>
    <property type="evidence" value="ECO:0007669"/>
    <property type="project" value="InterPro"/>
</dbReference>
<evidence type="ECO:0000256" key="14">
    <source>
        <dbReference type="ARBA" id="ARBA00074554"/>
    </source>
</evidence>
<feature type="active site" description="Phosphocysteine intermediate; for EIIB activity" evidence="16">
    <location>
        <position position="30"/>
    </location>
</feature>
<feature type="domain" description="PTS EIIA type-1" evidence="18">
    <location>
        <begin position="516"/>
        <end position="623"/>
    </location>
</feature>
<reference evidence="21 22" key="1">
    <citation type="submission" date="2019-09" db="EMBL/GenBank/DDBJ databases">
        <title>Genome sequencing of Lactobacillus acetotolerans.</title>
        <authorList>
            <person name="Kim K."/>
        </authorList>
    </citation>
    <scope>NUCLEOTIDE SEQUENCE [LARGE SCALE GENOMIC DNA]</scope>
    <source>
        <strain evidence="21 22">LA749</strain>
    </source>
</reference>
<feature type="transmembrane region" description="Helical" evidence="17">
    <location>
        <begin position="454"/>
        <end position="476"/>
    </location>
</feature>
<evidence type="ECO:0000256" key="16">
    <source>
        <dbReference type="PROSITE-ProRule" id="PRU00421"/>
    </source>
</evidence>
<dbReference type="EC" id="2.7.1.211" evidence="11"/>
<feature type="transmembrane region" description="Helical" evidence="17">
    <location>
        <begin position="277"/>
        <end position="298"/>
    </location>
</feature>
<accession>A0A5P5ZKP4</accession>
<dbReference type="InterPro" id="IPR003352">
    <property type="entry name" value="PTS_EIIC"/>
</dbReference>
<dbReference type="GO" id="GO:0016301">
    <property type="term" value="F:kinase activity"/>
    <property type="evidence" value="ECO:0007669"/>
    <property type="project" value="UniProtKB-KW"/>
</dbReference>
<comment type="function">
    <text evidence="12">The phosphoenolpyruvate-dependent sugar phosphotransferase system (sugar PTS), a major carbohydrate active transport system, catalyzes the phosphorylation of incoming sugar substrates concomitantly with their translocation across the cell membrane. This system is involved in sucrose transport.</text>
</comment>
<dbReference type="GO" id="GO:0090589">
    <property type="term" value="F:protein-phosphocysteine-trehalose phosphotransferase system transporter activity"/>
    <property type="evidence" value="ECO:0007669"/>
    <property type="project" value="TreeGrafter"/>
</dbReference>
<dbReference type="PANTHER" id="PTHR30175">
    <property type="entry name" value="PHOSPHOTRANSFERASE SYSTEM TRANSPORT PROTEIN"/>
    <property type="match status" value="1"/>
</dbReference>
<dbReference type="PROSITE" id="PS51103">
    <property type="entry name" value="PTS_EIIC_TYPE_1"/>
    <property type="match status" value="1"/>
</dbReference>
<dbReference type="Proteomes" id="UP000325393">
    <property type="component" value="Chromosome"/>
</dbReference>
<keyword evidence="3" id="KW-1003">Cell membrane</keyword>
<dbReference type="GO" id="GO:0015771">
    <property type="term" value="P:trehalose transport"/>
    <property type="evidence" value="ECO:0007669"/>
    <property type="project" value="TreeGrafter"/>
</dbReference>
<name>A0A5P5ZKP4_9LACO</name>
<dbReference type="FunFam" id="2.70.70.10:FF:000001">
    <property type="entry name" value="PTS system glucose-specific IIA component"/>
    <property type="match status" value="1"/>
</dbReference>
<evidence type="ECO:0000256" key="12">
    <source>
        <dbReference type="ARBA" id="ARBA00045139"/>
    </source>
</evidence>
<dbReference type="InterPro" id="IPR036878">
    <property type="entry name" value="Glu_permease_IIB"/>
</dbReference>
<comment type="catalytic activity">
    <reaction evidence="13">
        <text>N(pros)-phospho-L-histidyl-[protein](out) + sucrose = sucrose 6(G)-phosphate(in) + L-histidyl-[protein]</text>
        <dbReference type="Rhea" id="RHEA:49236"/>
        <dbReference type="Rhea" id="RHEA-COMP:9745"/>
        <dbReference type="Rhea" id="RHEA-COMP:9746"/>
        <dbReference type="ChEBI" id="CHEBI:17992"/>
        <dbReference type="ChEBI" id="CHEBI:29979"/>
        <dbReference type="ChEBI" id="CHEBI:64837"/>
        <dbReference type="ChEBI" id="CHEBI:91002"/>
        <dbReference type="EC" id="2.7.1.211"/>
    </reaction>
</comment>
<evidence type="ECO:0000256" key="1">
    <source>
        <dbReference type="ARBA" id="ARBA00004651"/>
    </source>
</evidence>
<dbReference type="NCBIfam" id="TIGR00826">
    <property type="entry name" value="EIIB_glc"/>
    <property type="match status" value="1"/>
</dbReference>
<dbReference type="Pfam" id="PF02378">
    <property type="entry name" value="PTS_EIIC"/>
    <property type="match status" value="1"/>
</dbReference>
<feature type="transmembrane region" description="Helical" evidence="17">
    <location>
        <begin position="202"/>
        <end position="220"/>
    </location>
</feature>
<protein>
    <recommendedName>
        <fullName evidence="14">PTS system sucrose-specific EIIBCA component</fullName>
        <ecNumber evidence="11">2.7.1.211</ecNumber>
    </recommendedName>
    <alternativeName>
        <fullName evidence="15">EIIBCA-Scr</fullName>
    </alternativeName>
</protein>
<keyword evidence="8" id="KW-0418">Kinase</keyword>
<evidence type="ECO:0000256" key="3">
    <source>
        <dbReference type="ARBA" id="ARBA00022475"/>
    </source>
</evidence>
<evidence type="ECO:0000256" key="2">
    <source>
        <dbReference type="ARBA" id="ARBA00022448"/>
    </source>
</evidence>
<dbReference type="PROSITE" id="PS51098">
    <property type="entry name" value="PTS_EIIB_TYPE_1"/>
    <property type="match status" value="1"/>
</dbReference>
<feature type="transmembrane region" description="Helical" evidence="17">
    <location>
        <begin position="385"/>
        <end position="405"/>
    </location>
</feature>
<dbReference type="InterPro" id="IPR001127">
    <property type="entry name" value="PTS_EIIA_1_perm"/>
</dbReference>
<dbReference type="SUPFAM" id="SSF51261">
    <property type="entry name" value="Duplicated hybrid motif"/>
    <property type="match status" value="1"/>
</dbReference>
<dbReference type="AlphaFoldDB" id="A0A5P5ZKP4"/>
<evidence type="ECO:0000256" key="11">
    <source>
        <dbReference type="ARBA" id="ARBA00044053"/>
    </source>
</evidence>
<evidence type="ECO:0000256" key="7">
    <source>
        <dbReference type="ARBA" id="ARBA00022692"/>
    </source>
</evidence>
<dbReference type="InterPro" id="IPR018113">
    <property type="entry name" value="PTrfase_EIIB_Cys"/>
</dbReference>
<feature type="transmembrane region" description="Helical" evidence="17">
    <location>
        <begin position="166"/>
        <end position="190"/>
    </location>
</feature>
<feature type="transmembrane region" description="Helical" evidence="17">
    <location>
        <begin position="232"/>
        <end position="256"/>
    </location>
</feature>
<keyword evidence="5" id="KW-0808">Transferase</keyword>
<evidence type="ECO:0000313" key="21">
    <source>
        <dbReference type="EMBL" id="QFG51211.1"/>
    </source>
</evidence>
<dbReference type="Gene3D" id="3.30.1360.60">
    <property type="entry name" value="Glucose permease domain IIB"/>
    <property type="match status" value="1"/>
</dbReference>
<dbReference type="SUPFAM" id="SSF55604">
    <property type="entry name" value="Glucose permease domain IIB"/>
    <property type="match status" value="1"/>
</dbReference>
<dbReference type="CDD" id="cd00212">
    <property type="entry name" value="PTS_IIB_glc"/>
    <property type="match status" value="1"/>
</dbReference>
<evidence type="ECO:0000256" key="10">
    <source>
        <dbReference type="ARBA" id="ARBA00023136"/>
    </source>
</evidence>
<keyword evidence="2" id="KW-0813">Transport</keyword>
<organism evidence="21 22">
    <name type="scientific">Lactobacillus acetotolerans</name>
    <dbReference type="NCBI Taxonomy" id="1600"/>
    <lineage>
        <taxon>Bacteria</taxon>
        <taxon>Bacillati</taxon>
        <taxon>Bacillota</taxon>
        <taxon>Bacilli</taxon>
        <taxon>Lactobacillales</taxon>
        <taxon>Lactobacillaceae</taxon>
        <taxon>Lactobacillus</taxon>
    </lineage>
</organism>
<dbReference type="PROSITE" id="PS01035">
    <property type="entry name" value="PTS_EIIB_TYPE_1_CYS"/>
    <property type="match status" value="1"/>
</dbReference>
<dbReference type="EMBL" id="CP044496">
    <property type="protein sequence ID" value="QFG51211.1"/>
    <property type="molecule type" value="Genomic_DNA"/>
</dbReference>
<evidence type="ECO:0000256" key="9">
    <source>
        <dbReference type="ARBA" id="ARBA00022989"/>
    </source>
</evidence>
<dbReference type="PANTHER" id="PTHR30175:SF7">
    <property type="entry name" value="NEGATIVE REGULATOR OF SACY ACTIVITY"/>
    <property type="match status" value="1"/>
</dbReference>
<dbReference type="Pfam" id="PF00367">
    <property type="entry name" value="PTS_EIIB"/>
    <property type="match status" value="1"/>
</dbReference>